<evidence type="ECO:0000259" key="7">
    <source>
        <dbReference type="PROSITE" id="PS51371"/>
    </source>
</evidence>
<sequence length="798" mass="87220">MPVREPWVTEESALPKSDPNRAARPVDLLPNSSPNLRKKLQPQSPRMSSPSLRRKVGPAPPGFDPNTASAGSQVTQTKVVPFHNDDDRNLLQKTLQQLAIKQGSNSPVNQRRSQKMNMSPCSSPRTPRSRPRSPFLETLSEESDLSSFAMPVLDQDALEPPGSSEEFRPRSGSGGLKSLFRPNKIRQRHKSGEVVGSGPNSASGSPKEKESGSGTSKVKTFFDAFRPRSKSDAAAMSRPRRKSGPAGVAAPITSSSLQVTGGLDGIRPRAQSVGKRPDLVRPGTNSPNHNLDPLMASRSPVKAMTPMSQLLEEGTRGGDGKSKLAYNTPLRVDTSNGSKFGGPLSPTGIPPNAPQMGRKMSPGPQQMASLSPQMSPNSGNQSISLKNYTGLEASRVPGNNAGAVHGRRSLSGSVSLDSTGGQRLHVHSPKRVSVHYSVDDTIEPMEMGEEDEEMNFASFMRAHKCYDLIPTSSKLVVFDTQLGVKKAFFALVYNGVRAAPLWDSSKQDYVGMLTITDFINILQKYYKSPLVKMDELEEHKIATWRDALQDRHKPLVTITPDESLFDAIKALISHRVHRLPVVEANTGNALYILTHKRILRFLSIFYSDILQPGWMRRSLGELKIGTYENIATATYETPIIKALNTFVERRVSALPVVDKDGKVIDIYAKFDVINLAAEKSYNNLEVSIADALKHRKTPHSPNNKHVYTCMPSESLTTIIERVVKAEVHRLIVVDDDEKCVGVVSLSDILDYLVLRPTGIGKYAEKNGLTKTAPSGSSDQSADTNLDQLPSDPMMTAQA</sequence>
<dbReference type="STRING" id="7574.A0A2R2MRX0"/>
<dbReference type="RefSeq" id="XP_023933005.1">
    <property type="nucleotide sequence ID" value="XM_024077237.1"/>
</dbReference>
<dbReference type="InterPro" id="IPR000644">
    <property type="entry name" value="CBS_dom"/>
</dbReference>
<feature type="domain" description="CBS" evidence="7">
    <location>
        <begin position="702"/>
        <end position="759"/>
    </location>
</feature>
<name>A0A2R2MRX0_LINAN</name>
<evidence type="ECO:0000256" key="4">
    <source>
        <dbReference type="ARBA" id="ARBA00025878"/>
    </source>
</evidence>
<dbReference type="InterPro" id="IPR046342">
    <property type="entry name" value="CBS_dom_sf"/>
</dbReference>
<feature type="region of interest" description="Disordered" evidence="6">
    <location>
        <begin position="1"/>
        <end position="294"/>
    </location>
</feature>
<dbReference type="SMART" id="SM00116">
    <property type="entry name" value="CBS"/>
    <property type="match status" value="4"/>
</dbReference>
<dbReference type="PANTHER" id="PTHR13780:SF35">
    <property type="entry name" value="LD22662P"/>
    <property type="match status" value="1"/>
</dbReference>
<feature type="region of interest" description="Disordered" evidence="6">
    <location>
        <begin position="329"/>
        <end position="379"/>
    </location>
</feature>
<evidence type="ECO:0000256" key="5">
    <source>
        <dbReference type="PROSITE-ProRule" id="PRU00703"/>
    </source>
</evidence>
<feature type="region of interest" description="Disordered" evidence="6">
    <location>
        <begin position="768"/>
        <end position="798"/>
    </location>
</feature>
<feature type="compositionally biased region" description="Polar residues" evidence="6">
    <location>
        <begin position="91"/>
        <end position="117"/>
    </location>
</feature>
<organism evidence="8 9">
    <name type="scientific">Lingula anatina</name>
    <name type="common">Brachiopod</name>
    <name type="synonym">Lingula unguis</name>
    <dbReference type="NCBI Taxonomy" id="7574"/>
    <lineage>
        <taxon>Eukaryota</taxon>
        <taxon>Metazoa</taxon>
        <taxon>Spiralia</taxon>
        <taxon>Lophotrochozoa</taxon>
        <taxon>Brachiopoda</taxon>
        <taxon>Linguliformea</taxon>
        <taxon>Lingulata</taxon>
        <taxon>Lingulida</taxon>
        <taxon>Linguloidea</taxon>
        <taxon>Lingulidae</taxon>
        <taxon>Lingula</taxon>
    </lineage>
</organism>
<feature type="domain" description="CBS" evidence="7">
    <location>
        <begin position="624"/>
        <end position="686"/>
    </location>
</feature>
<dbReference type="Proteomes" id="UP000085678">
    <property type="component" value="Unplaced"/>
</dbReference>
<protein>
    <submittedName>
        <fullName evidence="9">Uncharacterized protein LOC106170538 isoform X1</fullName>
    </submittedName>
</protein>
<dbReference type="PROSITE" id="PS51371">
    <property type="entry name" value="CBS"/>
    <property type="match status" value="4"/>
</dbReference>
<evidence type="ECO:0000256" key="3">
    <source>
        <dbReference type="ARBA" id="ARBA00023122"/>
    </source>
</evidence>
<feature type="compositionally biased region" description="Polar residues" evidence="6">
    <location>
        <begin position="66"/>
        <end position="78"/>
    </location>
</feature>
<proteinExistence type="inferred from homology"/>
<feature type="domain" description="CBS" evidence="7">
    <location>
        <begin position="470"/>
        <end position="530"/>
    </location>
</feature>
<feature type="region of interest" description="Disordered" evidence="6">
    <location>
        <begin position="400"/>
        <end position="426"/>
    </location>
</feature>
<dbReference type="CDD" id="cd04618">
    <property type="entry name" value="CBS_euAMPK_gamma-like_repeat1"/>
    <property type="match status" value="1"/>
</dbReference>
<dbReference type="GO" id="GO:0019901">
    <property type="term" value="F:protein kinase binding"/>
    <property type="evidence" value="ECO:0007669"/>
    <property type="project" value="TreeGrafter"/>
</dbReference>
<comment type="subunit">
    <text evidence="4">AMPK is a heterotrimer of an alpha catalytic subunit (PRKAA1 or PRKAA2), a beta (PRKAB1 or PRKAB2) and a gamma non-catalytic subunits (PRKAG1, PRKAG2 or PRKAG3). Interacts with FNIP1 and FNIP2.</text>
</comment>
<comment type="similarity">
    <text evidence="1">Belongs to the 5'-AMP-activated protein kinase gamma subunit family.</text>
</comment>
<evidence type="ECO:0000256" key="2">
    <source>
        <dbReference type="ARBA" id="ARBA00022737"/>
    </source>
</evidence>
<dbReference type="CDD" id="cd04641">
    <property type="entry name" value="CBS_euAMPK_gamma-like_repeat2"/>
    <property type="match status" value="1"/>
</dbReference>
<dbReference type="Gene3D" id="3.10.580.10">
    <property type="entry name" value="CBS-domain"/>
    <property type="match status" value="2"/>
</dbReference>
<feature type="domain" description="CBS" evidence="7">
    <location>
        <begin position="551"/>
        <end position="609"/>
    </location>
</feature>
<keyword evidence="3 5" id="KW-0129">CBS domain</keyword>
<keyword evidence="2" id="KW-0677">Repeat</keyword>
<evidence type="ECO:0000256" key="1">
    <source>
        <dbReference type="ARBA" id="ARBA00006750"/>
    </source>
</evidence>
<keyword evidence="8" id="KW-1185">Reference proteome</keyword>
<dbReference type="InterPro" id="IPR050511">
    <property type="entry name" value="AMPK_gamma/SDS23_families"/>
</dbReference>
<dbReference type="AlphaFoldDB" id="A0A2R2MRX0"/>
<dbReference type="OrthoDB" id="449052at2759"/>
<dbReference type="Pfam" id="PF00571">
    <property type="entry name" value="CBS"/>
    <property type="match status" value="3"/>
</dbReference>
<dbReference type="GO" id="GO:0005737">
    <property type="term" value="C:cytoplasm"/>
    <property type="evidence" value="ECO:0007669"/>
    <property type="project" value="TreeGrafter"/>
</dbReference>
<evidence type="ECO:0000256" key="6">
    <source>
        <dbReference type="SAM" id="MobiDB-lite"/>
    </source>
</evidence>
<evidence type="ECO:0000313" key="8">
    <source>
        <dbReference type="Proteomes" id="UP000085678"/>
    </source>
</evidence>
<reference evidence="9" key="1">
    <citation type="submission" date="2025-08" db="UniProtKB">
        <authorList>
            <consortium name="RefSeq"/>
        </authorList>
    </citation>
    <scope>IDENTIFICATION</scope>
    <source>
        <tissue evidence="9">Gonads</tissue>
    </source>
</reference>
<dbReference type="GO" id="GO:0005634">
    <property type="term" value="C:nucleus"/>
    <property type="evidence" value="ECO:0007669"/>
    <property type="project" value="TreeGrafter"/>
</dbReference>
<dbReference type="GO" id="GO:0031588">
    <property type="term" value="C:nucleotide-activated protein kinase complex"/>
    <property type="evidence" value="ECO:0007669"/>
    <property type="project" value="TreeGrafter"/>
</dbReference>
<dbReference type="SUPFAM" id="SSF54631">
    <property type="entry name" value="CBS-domain pair"/>
    <property type="match status" value="2"/>
</dbReference>
<evidence type="ECO:0000313" key="9">
    <source>
        <dbReference type="RefSeq" id="XP_023933005.1"/>
    </source>
</evidence>
<feature type="compositionally biased region" description="Polar residues" evidence="6">
    <location>
        <begin position="410"/>
        <end position="421"/>
    </location>
</feature>
<dbReference type="GO" id="GO:0019887">
    <property type="term" value="F:protein kinase regulator activity"/>
    <property type="evidence" value="ECO:0007669"/>
    <property type="project" value="TreeGrafter"/>
</dbReference>
<gene>
    <name evidence="9" type="primary">LOC106170538</name>
</gene>
<feature type="compositionally biased region" description="Polar residues" evidence="6">
    <location>
        <begin position="30"/>
        <end position="51"/>
    </location>
</feature>
<dbReference type="InParanoid" id="A0A2R2MRX0"/>
<feature type="compositionally biased region" description="Low complexity" evidence="6">
    <location>
        <begin position="119"/>
        <end position="138"/>
    </location>
</feature>
<feature type="compositionally biased region" description="Polar residues" evidence="6">
    <location>
        <begin position="768"/>
        <end position="787"/>
    </location>
</feature>
<dbReference type="GO" id="GO:0016208">
    <property type="term" value="F:AMP binding"/>
    <property type="evidence" value="ECO:0007669"/>
    <property type="project" value="TreeGrafter"/>
</dbReference>
<accession>A0A2R2MRX0</accession>
<dbReference type="GeneID" id="106170538"/>
<feature type="compositionally biased region" description="Polar residues" evidence="6">
    <location>
        <begin position="363"/>
        <end position="379"/>
    </location>
</feature>
<dbReference type="PANTHER" id="PTHR13780">
    <property type="entry name" value="AMP-ACTIVATED PROTEIN KINASE, GAMMA REGULATORY SUBUNIT"/>
    <property type="match status" value="1"/>
</dbReference>